<name>A0ABP8F552_9ACTN</name>
<comment type="caution">
    <text evidence="1">The sequence shown here is derived from an EMBL/GenBank/DDBJ whole genome shotgun (WGS) entry which is preliminary data.</text>
</comment>
<organism evidence="1 2">
    <name type="scientific">Streptomyces venetus</name>
    <dbReference type="NCBI Taxonomy" id="1701086"/>
    <lineage>
        <taxon>Bacteria</taxon>
        <taxon>Bacillati</taxon>
        <taxon>Actinomycetota</taxon>
        <taxon>Actinomycetes</taxon>
        <taxon>Kitasatosporales</taxon>
        <taxon>Streptomycetaceae</taxon>
        <taxon>Streptomyces</taxon>
    </lineage>
</organism>
<keyword evidence="2" id="KW-1185">Reference proteome</keyword>
<sequence length="79" mass="7981">MNVPRSALGCGGHDDRLLALWGGVLMGSTNAPKVAISTDIPATDSLHASGELVAQGVAVVRGTGAYGVGVRSARPNRRA</sequence>
<evidence type="ECO:0000313" key="1">
    <source>
        <dbReference type="EMBL" id="GAA4295382.1"/>
    </source>
</evidence>
<gene>
    <name evidence="1" type="ORF">GCM10023086_08300</name>
</gene>
<dbReference type="EMBL" id="BAABET010000001">
    <property type="protein sequence ID" value="GAA4295382.1"/>
    <property type="molecule type" value="Genomic_DNA"/>
</dbReference>
<proteinExistence type="predicted"/>
<accession>A0ABP8F552</accession>
<evidence type="ECO:0000313" key="2">
    <source>
        <dbReference type="Proteomes" id="UP001501115"/>
    </source>
</evidence>
<reference evidence="2" key="1">
    <citation type="journal article" date="2019" name="Int. J. Syst. Evol. Microbiol.">
        <title>The Global Catalogue of Microorganisms (GCM) 10K type strain sequencing project: providing services to taxonomists for standard genome sequencing and annotation.</title>
        <authorList>
            <consortium name="The Broad Institute Genomics Platform"/>
            <consortium name="The Broad Institute Genome Sequencing Center for Infectious Disease"/>
            <person name="Wu L."/>
            <person name="Ma J."/>
        </authorList>
    </citation>
    <scope>NUCLEOTIDE SEQUENCE [LARGE SCALE GENOMIC DNA]</scope>
    <source>
        <strain evidence="2">JCM 31290</strain>
    </source>
</reference>
<protein>
    <submittedName>
        <fullName evidence="1">Uncharacterized protein</fullName>
    </submittedName>
</protein>
<dbReference type="Proteomes" id="UP001501115">
    <property type="component" value="Unassembled WGS sequence"/>
</dbReference>